<accession>A0A371I0T5</accession>
<protein>
    <submittedName>
        <fullName evidence="1">Uncharacterized protein</fullName>
    </submittedName>
</protein>
<comment type="caution">
    <text evidence="1">The sequence shown here is derived from an EMBL/GenBank/DDBJ whole genome shotgun (WGS) entry which is preliminary data.</text>
</comment>
<proteinExistence type="predicted"/>
<keyword evidence="2" id="KW-1185">Reference proteome</keyword>
<feature type="non-terminal residue" evidence="1">
    <location>
        <position position="1"/>
    </location>
</feature>
<name>A0A371I0T5_MUCPR</name>
<dbReference type="Proteomes" id="UP000257109">
    <property type="component" value="Unassembled WGS sequence"/>
</dbReference>
<evidence type="ECO:0000313" key="2">
    <source>
        <dbReference type="Proteomes" id="UP000257109"/>
    </source>
</evidence>
<dbReference type="AlphaFoldDB" id="A0A371I0T5"/>
<reference evidence="1" key="1">
    <citation type="submission" date="2018-05" db="EMBL/GenBank/DDBJ databases">
        <title>Draft genome of Mucuna pruriens seed.</title>
        <authorList>
            <person name="Nnadi N.E."/>
            <person name="Vos R."/>
            <person name="Hasami M.H."/>
            <person name="Devisetty U.K."/>
            <person name="Aguiy J.C."/>
        </authorList>
    </citation>
    <scope>NUCLEOTIDE SEQUENCE [LARGE SCALE GENOMIC DNA]</scope>
    <source>
        <strain evidence="1">JCA_2017</strain>
    </source>
</reference>
<evidence type="ECO:0000313" key="1">
    <source>
        <dbReference type="EMBL" id="RDY08621.1"/>
    </source>
</evidence>
<gene>
    <name evidence="1" type="ORF">CR513_07126</name>
</gene>
<sequence length="92" mass="10521">MGSIYRIVELCPIGSPSKNSQKPELNPDLRGGLEISVWDFSQRPDGSQNKLPQANLTMILLIGSSNHHMKSKYFYTLKLWLNIGIEWQNQFT</sequence>
<dbReference type="EMBL" id="QJKJ01001241">
    <property type="protein sequence ID" value="RDY08621.1"/>
    <property type="molecule type" value="Genomic_DNA"/>
</dbReference>
<organism evidence="1 2">
    <name type="scientific">Mucuna pruriens</name>
    <name type="common">Velvet bean</name>
    <name type="synonym">Dolichos pruriens</name>
    <dbReference type="NCBI Taxonomy" id="157652"/>
    <lineage>
        <taxon>Eukaryota</taxon>
        <taxon>Viridiplantae</taxon>
        <taxon>Streptophyta</taxon>
        <taxon>Embryophyta</taxon>
        <taxon>Tracheophyta</taxon>
        <taxon>Spermatophyta</taxon>
        <taxon>Magnoliopsida</taxon>
        <taxon>eudicotyledons</taxon>
        <taxon>Gunneridae</taxon>
        <taxon>Pentapetalae</taxon>
        <taxon>rosids</taxon>
        <taxon>fabids</taxon>
        <taxon>Fabales</taxon>
        <taxon>Fabaceae</taxon>
        <taxon>Papilionoideae</taxon>
        <taxon>50 kb inversion clade</taxon>
        <taxon>NPAAA clade</taxon>
        <taxon>indigoferoid/millettioid clade</taxon>
        <taxon>Phaseoleae</taxon>
        <taxon>Mucuna</taxon>
    </lineage>
</organism>